<dbReference type="PANTHER" id="PTHR30163">
    <property type="entry name" value="MEMBRANE-BOUND LYTIC MUREIN TRANSGLYCOSYLASE B"/>
    <property type="match status" value="1"/>
</dbReference>
<dbReference type="InterPro" id="IPR011970">
    <property type="entry name" value="MltB_2"/>
</dbReference>
<reference evidence="4" key="1">
    <citation type="submission" date="2022-11" db="EMBL/GenBank/DDBJ databases">
        <title>Hoeflea poritis sp. nov., isolated from scleractinian coral Porites lutea.</title>
        <authorList>
            <person name="Zhang G."/>
            <person name="Wei Q."/>
            <person name="Cai L."/>
        </authorList>
    </citation>
    <scope>NUCLEOTIDE SEQUENCE</scope>
    <source>
        <strain evidence="4">E7-10</strain>
    </source>
</reference>
<dbReference type="InterPro" id="IPR043426">
    <property type="entry name" value="MltB-like"/>
</dbReference>
<feature type="domain" description="Transglycosylase SLT" evidence="3">
    <location>
        <begin position="27"/>
        <end position="321"/>
    </location>
</feature>
<evidence type="ECO:0000259" key="3">
    <source>
        <dbReference type="Pfam" id="PF13406"/>
    </source>
</evidence>
<dbReference type="Gene3D" id="1.10.8.350">
    <property type="entry name" value="Bacterial muramidase"/>
    <property type="match status" value="1"/>
</dbReference>
<dbReference type="InterPro" id="IPR036365">
    <property type="entry name" value="PGBD-like_sf"/>
</dbReference>
<keyword evidence="1" id="KW-0732">Signal</keyword>
<dbReference type="Pfam" id="PF01471">
    <property type="entry name" value="PG_binding_1"/>
    <property type="match status" value="1"/>
</dbReference>
<comment type="caution">
    <text evidence="4">The sequence shown here is derived from an EMBL/GenBank/DDBJ whole genome shotgun (WGS) entry which is preliminary data.</text>
</comment>
<dbReference type="SUPFAM" id="SSF47090">
    <property type="entry name" value="PGBD-like"/>
    <property type="match status" value="1"/>
</dbReference>
<dbReference type="SUPFAM" id="SSF53955">
    <property type="entry name" value="Lysozyme-like"/>
    <property type="match status" value="1"/>
</dbReference>
<feature type="chain" id="PRO_5045249898" evidence="1">
    <location>
        <begin position="24"/>
        <end position="399"/>
    </location>
</feature>
<dbReference type="EMBL" id="JAPJZH010000011">
    <property type="protein sequence ID" value="MDA4847125.1"/>
    <property type="molecule type" value="Genomic_DNA"/>
</dbReference>
<proteinExistence type="predicted"/>
<evidence type="ECO:0000313" key="4">
    <source>
        <dbReference type="EMBL" id="MDA4847125.1"/>
    </source>
</evidence>
<name>A0ABT4VSF5_9HYPH</name>
<feature type="domain" description="Peptidoglycan binding-like" evidence="2">
    <location>
        <begin position="343"/>
        <end position="397"/>
    </location>
</feature>
<dbReference type="InterPro" id="IPR001387">
    <property type="entry name" value="Cro/C1-type_HTH"/>
</dbReference>
<dbReference type="Gene3D" id="1.10.101.10">
    <property type="entry name" value="PGBD-like superfamily/PGBD"/>
    <property type="match status" value="1"/>
</dbReference>
<dbReference type="Proteomes" id="UP001148313">
    <property type="component" value="Unassembled WGS sequence"/>
</dbReference>
<evidence type="ECO:0000256" key="1">
    <source>
        <dbReference type="SAM" id="SignalP"/>
    </source>
</evidence>
<protein>
    <submittedName>
        <fullName evidence="4">Lytic murein transglycosylase</fullName>
    </submittedName>
</protein>
<feature type="signal peptide" evidence="1">
    <location>
        <begin position="1"/>
        <end position="23"/>
    </location>
</feature>
<dbReference type="InterPro" id="IPR002477">
    <property type="entry name" value="Peptidoglycan-bd-like"/>
</dbReference>
<dbReference type="CDD" id="cd13399">
    <property type="entry name" value="Slt35-like"/>
    <property type="match status" value="1"/>
</dbReference>
<dbReference type="InterPro" id="IPR036366">
    <property type="entry name" value="PGBDSf"/>
</dbReference>
<dbReference type="Gene3D" id="1.10.530.10">
    <property type="match status" value="1"/>
</dbReference>
<evidence type="ECO:0000313" key="5">
    <source>
        <dbReference type="Proteomes" id="UP001148313"/>
    </source>
</evidence>
<dbReference type="InterPro" id="IPR023346">
    <property type="entry name" value="Lysozyme-like_dom_sf"/>
</dbReference>
<organism evidence="4 5">
    <name type="scientific">Hoeflea poritis</name>
    <dbReference type="NCBI Taxonomy" id="2993659"/>
    <lineage>
        <taxon>Bacteria</taxon>
        <taxon>Pseudomonadati</taxon>
        <taxon>Pseudomonadota</taxon>
        <taxon>Alphaproteobacteria</taxon>
        <taxon>Hyphomicrobiales</taxon>
        <taxon>Rhizobiaceae</taxon>
        <taxon>Hoeflea</taxon>
    </lineage>
</organism>
<accession>A0ABT4VSF5</accession>
<dbReference type="PANTHER" id="PTHR30163:SF8">
    <property type="entry name" value="LYTIC MUREIN TRANSGLYCOSYLASE"/>
    <property type="match status" value="1"/>
</dbReference>
<gene>
    <name evidence="4" type="ORF">OOZ53_17325</name>
</gene>
<dbReference type="CDD" id="cd00093">
    <property type="entry name" value="HTH_XRE"/>
    <property type="match status" value="1"/>
</dbReference>
<sequence>MTAFLTAMLVCVAILVQMPQASADAGFRKWINDFYPVAAKSGIKKSTYQKAFRGVREPDPDVLRKARHQPEFKESAWSYIDTRVHFTTIQTGQEMAKRYDRVLTEIERRYGVHRSVVLAIWSVESSYGNVFNYPDRLHYVPRALATLAYADRRRAKFARQQLIAALKILQSGKITRNQLNGSWAGAMGHTQFIPTSYLAFAVDHDGDGRKDIWNSVPDALATAANLLKKNGWKTGKTWGYEVRAPRGASKYKGKSKTLAQWARLGFKRPNGKGFPRPGEKAVLKMPAGANGPAFLMLRNFFMIKRYNNSDSYALAVGLLADRIAGYGGVQQKWPRPKGVLSMDERREIQVHLKTLGYYRGEIDGNIGSGSQLAIKTFQSRSGLTPDGVPSQKLLNTLRR</sequence>
<dbReference type="Pfam" id="PF13406">
    <property type="entry name" value="SLT_2"/>
    <property type="match status" value="1"/>
</dbReference>
<evidence type="ECO:0000259" key="2">
    <source>
        <dbReference type="Pfam" id="PF01471"/>
    </source>
</evidence>
<dbReference type="NCBIfam" id="TIGR02283">
    <property type="entry name" value="MltB_2"/>
    <property type="match status" value="1"/>
</dbReference>
<dbReference type="InterPro" id="IPR031304">
    <property type="entry name" value="SLT_2"/>
</dbReference>
<keyword evidence="5" id="KW-1185">Reference proteome</keyword>